<evidence type="ECO:0000256" key="1">
    <source>
        <dbReference type="SAM" id="Coils"/>
    </source>
</evidence>
<dbReference type="Ensembl" id="ENSCPRT00005032282.1">
    <property type="protein sequence ID" value="ENSCPRP00005027621.1"/>
    <property type="gene ID" value="ENSCPRG00005019138.1"/>
</dbReference>
<gene>
    <name evidence="4" type="primary">IKBIP</name>
</gene>
<evidence type="ECO:0000256" key="3">
    <source>
        <dbReference type="SAM" id="Phobius"/>
    </source>
</evidence>
<keyword evidence="1" id="KW-0175">Coiled coil</keyword>
<feature type="transmembrane region" description="Helical" evidence="3">
    <location>
        <begin position="92"/>
        <end position="110"/>
    </location>
</feature>
<keyword evidence="3" id="KW-0472">Membrane</keyword>
<accession>A0A7M4FND5</accession>
<proteinExistence type="predicted"/>
<keyword evidence="3" id="KW-1133">Transmembrane helix</keyword>
<keyword evidence="3" id="KW-0812">Transmembrane</keyword>
<feature type="region of interest" description="Disordered" evidence="2">
    <location>
        <begin position="46"/>
        <end position="84"/>
    </location>
</feature>
<dbReference type="RefSeq" id="XP_019400654.1">
    <property type="nucleotide sequence ID" value="XM_019545109.1"/>
</dbReference>
<evidence type="ECO:0000313" key="5">
    <source>
        <dbReference type="Proteomes" id="UP000594220"/>
    </source>
</evidence>
<dbReference type="Proteomes" id="UP000594220">
    <property type="component" value="Unplaced"/>
</dbReference>
<feature type="compositionally biased region" description="Basic and acidic residues" evidence="2">
    <location>
        <begin position="58"/>
        <end position="70"/>
    </location>
</feature>
<dbReference type="InterPro" id="IPR024152">
    <property type="entry name" value="Inh_kappa-B_kinase-int"/>
</dbReference>
<dbReference type="PANTHER" id="PTHR21734">
    <property type="entry name" value="INHIBITOR OF NUCLEAR FACTOR KAPPA-B KINASE-INTERACTING PROTEIN"/>
    <property type="match status" value="1"/>
</dbReference>
<dbReference type="AlphaFoldDB" id="A0A7M4FND5"/>
<dbReference type="OMA" id="KKCESVQ"/>
<name>A0A7M4FND5_CROPO</name>
<evidence type="ECO:0000256" key="2">
    <source>
        <dbReference type="SAM" id="MobiDB-lite"/>
    </source>
</evidence>
<feature type="region of interest" description="Disordered" evidence="2">
    <location>
        <begin position="1"/>
        <end position="24"/>
    </location>
</feature>
<evidence type="ECO:0000313" key="4">
    <source>
        <dbReference type="Ensembl" id="ENSCPRP00005027621.1"/>
    </source>
</evidence>
<sequence>MRAPPPPTWCAPVANRPGQPLGAARPQPQIPLYFLHLRIHPKMSELKQRKKVSLPPKLSKDLHKAEKQSSHGEPSGPWNNNSQSSFSRNLRTALSLLSLVVCVVLSWFLFQQSSQFSVMEKKYHLLQLEVAKFLDVENEVSLLSQKCEKAKNLMEQLEDLQVLSRVKYLQEDIYSIKTLSNRIIKEKEDLQKNLTTLFQAVTRVEQNTASTAKDITLKIGTVKTDVRRVSGLVSDMTSLADSLQTLEDKVDKVEKTTIKNIGDLLTSSIDRTAKLQSLASDNSRRIEQIKTTLSDLRGDFNRHSDRLLTLESDRVRVLKTVTFANDLKPKVYNLKKDFARLEPMINDLTLRIGRLVEDLLQREKEIAFLNDKLSNLTRVQNEIKDMKDEITKMSDIN</sequence>
<protein>
    <submittedName>
        <fullName evidence="4">IKBKB interacting protein</fullName>
    </submittedName>
</protein>
<feature type="coiled-coil region" evidence="1">
    <location>
        <begin position="369"/>
        <end position="396"/>
    </location>
</feature>
<dbReference type="OrthoDB" id="9907187at2759"/>
<dbReference type="PANTHER" id="PTHR21734:SF10">
    <property type="entry name" value="INHIBITOR OF NUCLEAR FACTOR KAPPA-B KINASE-INTERACTING PROTEIN"/>
    <property type="match status" value="1"/>
</dbReference>
<reference evidence="4" key="2">
    <citation type="submission" date="2025-09" db="UniProtKB">
        <authorList>
            <consortium name="Ensembl"/>
        </authorList>
    </citation>
    <scope>IDENTIFICATION</scope>
</reference>
<organism evidence="4 5">
    <name type="scientific">Crocodylus porosus</name>
    <name type="common">Saltwater crocodile</name>
    <name type="synonym">Estuarine crocodile</name>
    <dbReference type="NCBI Taxonomy" id="8502"/>
    <lineage>
        <taxon>Eukaryota</taxon>
        <taxon>Metazoa</taxon>
        <taxon>Chordata</taxon>
        <taxon>Craniata</taxon>
        <taxon>Vertebrata</taxon>
        <taxon>Euteleostomi</taxon>
        <taxon>Archelosauria</taxon>
        <taxon>Archosauria</taxon>
        <taxon>Crocodylia</taxon>
        <taxon>Longirostres</taxon>
        <taxon>Crocodylidae</taxon>
        <taxon>Crocodylus</taxon>
    </lineage>
</organism>
<reference evidence="4" key="1">
    <citation type="submission" date="2025-08" db="UniProtKB">
        <authorList>
            <consortium name="Ensembl"/>
        </authorList>
    </citation>
    <scope>IDENTIFICATION</scope>
</reference>
<dbReference type="GeneTree" id="ENSGT00500000045001"/>
<dbReference type="GeneID" id="109316783"/>
<dbReference type="Gene3D" id="1.20.58.60">
    <property type="match status" value="1"/>
</dbReference>
<dbReference type="CTD" id="121457"/>
<keyword evidence="5" id="KW-1185">Reference proteome</keyword>